<evidence type="ECO:0000313" key="1">
    <source>
        <dbReference type="EMBL" id="JAH49765.1"/>
    </source>
</evidence>
<protein>
    <submittedName>
        <fullName evidence="1">Uncharacterized protein</fullName>
    </submittedName>
</protein>
<organism evidence="1">
    <name type="scientific">Anguilla anguilla</name>
    <name type="common">European freshwater eel</name>
    <name type="synonym">Muraena anguilla</name>
    <dbReference type="NCBI Taxonomy" id="7936"/>
    <lineage>
        <taxon>Eukaryota</taxon>
        <taxon>Metazoa</taxon>
        <taxon>Chordata</taxon>
        <taxon>Craniata</taxon>
        <taxon>Vertebrata</taxon>
        <taxon>Euteleostomi</taxon>
        <taxon>Actinopterygii</taxon>
        <taxon>Neopterygii</taxon>
        <taxon>Teleostei</taxon>
        <taxon>Anguilliformes</taxon>
        <taxon>Anguillidae</taxon>
        <taxon>Anguilla</taxon>
    </lineage>
</organism>
<proteinExistence type="predicted"/>
<name>A0A0E9TA61_ANGAN</name>
<sequence length="46" mass="5254">MLVMCCGFNKCTQLSNISTTNGDYIVTMARKWMMITSVFSVVFHED</sequence>
<accession>A0A0E9TA61</accession>
<reference evidence="1" key="1">
    <citation type="submission" date="2014-11" db="EMBL/GenBank/DDBJ databases">
        <authorList>
            <person name="Amaro Gonzalez C."/>
        </authorList>
    </citation>
    <scope>NUCLEOTIDE SEQUENCE</scope>
</reference>
<dbReference type="EMBL" id="GBXM01058812">
    <property type="protein sequence ID" value="JAH49765.1"/>
    <property type="molecule type" value="Transcribed_RNA"/>
</dbReference>
<reference evidence="1" key="2">
    <citation type="journal article" date="2015" name="Fish Shellfish Immunol.">
        <title>Early steps in the European eel (Anguilla anguilla)-Vibrio vulnificus interaction in the gills: Role of the RtxA13 toxin.</title>
        <authorList>
            <person name="Callol A."/>
            <person name="Pajuelo D."/>
            <person name="Ebbesson L."/>
            <person name="Teles M."/>
            <person name="MacKenzie S."/>
            <person name="Amaro C."/>
        </authorList>
    </citation>
    <scope>NUCLEOTIDE SEQUENCE</scope>
</reference>
<dbReference type="AlphaFoldDB" id="A0A0E9TA61"/>